<evidence type="ECO:0000313" key="2">
    <source>
        <dbReference type="EMBL" id="KAI7807744.1"/>
    </source>
</evidence>
<sequence>MSKEPLEVFAAEITRLVLEAFPNYGEAAIAMERFRRFVAGLEPVLQAKCHEHGATSLEEALAIACKWERAQEVLRFAPLPPLSQKTGLSPSLTLPSESLSAMVSTKTTSPGDISSELTTAVKQLTADVKSLSLQVNQLKTQRDQSFQQAFSRQRDYLPERGRDKNLYSPLSFPRRYPSSPHRRDESYFSNQRDGDRHWGYSDRHSSPSSHHQDRYDSPRRPSSNYRDRYDSPRRPSSNYRDRYDSPRRQDYHSISPSSRHQDCHVIPSPYHRDRHSSPSSRHQDRLPSECGAQHASMTSHYRDRYDSPTSDHRGHRLQHAPHHLDHHTSGGFFNNKFGQRSSSHRLPSSGDHHVSFNEEDAAHQGNGWLGEEVFSHDVEVDVVPLRSAAVTLEPILIPARSQMNVLAKIQPKIGEKEFTCNYVGLLDPDVQTVPGLFVARTVTSVKAGVTCVRAMNPSGEDCHVPCGTRLGEFHSIVAQPGEEYIMSEPNVAHIQSQTKPDPQSKIDLSQSALKVVQRAQLETLILKYSDIFSAHEYDYGRTDLVRHTIRTGDAQPIRQRAYRTSPSIRNEIDRQ</sequence>
<dbReference type="Proteomes" id="UP001059041">
    <property type="component" value="Linkage Group LG7"/>
</dbReference>
<feature type="compositionally biased region" description="Basic and acidic residues" evidence="1">
    <location>
        <begin position="181"/>
        <end position="251"/>
    </location>
</feature>
<feature type="compositionally biased region" description="Basic and acidic residues" evidence="1">
    <location>
        <begin position="152"/>
        <end position="165"/>
    </location>
</feature>
<proteinExistence type="predicted"/>
<protein>
    <submittedName>
        <fullName evidence="2">Uncharacterized protein</fullName>
    </submittedName>
</protein>
<gene>
    <name evidence="2" type="ORF">IRJ41_009473</name>
</gene>
<accession>A0A9W7WSZ8</accession>
<dbReference type="EMBL" id="JAFHDT010000007">
    <property type="protein sequence ID" value="KAI7807744.1"/>
    <property type="molecule type" value="Genomic_DNA"/>
</dbReference>
<dbReference type="AlphaFoldDB" id="A0A9W7WSZ8"/>
<evidence type="ECO:0000313" key="3">
    <source>
        <dbReference type="Proteomes" id="UP001059041"/>
    </source>
</evidence>
<comment type="caution">
    <text evidence="2">The sequence shown here is derived from an EMBL/GenBank/DDBJ whole genome shotgun (WGS) entry which is preliminary data.</text>
</comment>
<feature type="compositionally biased region" description="Polar residues" evidence="1">
    <location>
        <begin position="336"/>
        <end position="346"/>
    </location>
</feature>
<feature type="compositionally biased region" description="Basic and acidic residues" evidence="1">
    <location>
        <begin position="300"/>
        <end position="312"/>
    </location>
</feature>
<keyword evidence="3" id="KW-1185">Reference proteome</keyword>
<feature type="non-terminal residue" evidence="2">
    <location>
        <position position="1"/>
    </location>
</feature>
<organism evidence="2 3">
    <name type="scientific">Triplophysa rosa</name>
    <name type="common">Cave loach</name>
    <dbReference type="NCBI Taxonomy" id="992332"/>
    <lineage>
        <taxon>Eukaryota</taxon>
        <taxon>Metazoa</taxon>
        <taxon>Chordata</taxon>
        <taxon>Craniata</taxon>
        <taxon>Vertebrata</taxon>
        <taxon>Euteleostomi</taxon>
        <taxon>Actinopterygii</taxon>
        <taxon>Neopterygii</taxon>
        <taxon>Teleostei</taxon>
        <taxon>Ostariophysi</taxon>
        <taxon>Cypriniformes</taxon>
        <taxon>Nemacheilidae</taxon>
        <taxon>Triplophysa</taxon>
    </lineage>
</organism>
<reference evidence="2" key="1">
    <citation type="submission" date="2021-02" db="EMBL/GenBank/DDBJ databases">
        <title>Comparative genomics reveals that relaxation of natural selection precedes convergent phenotypic evolution of cavefish.</title>
        <authorList>
            <person name="Peng Z."/>
        </authorList>
    </citation>
    <scope>NUCLEOTIDE SEQUENCE</scope>
    <source>
        <tissue evidence="2">Muscle</tissue>
    </source>
</reference>
<feature type="region of interest" description="Disordered" evidence="1">
    <location>
        <begin position="152"/>
        <end position="353"/>
    </location>
</feature>
<evidence type="ECO:0000256" key="1">
    <source>
        <dbReference type="SAM" id="MobiDB-lite"/>
    </source>
</evidence>
<name>A0A9W7WSZ8_TRIRA</name>